<dbReference type="STRING" id="2041.AERYTH_15755"/>
<dbReference type="RefSeq" id="WP_067860625.1">
    <property type="nucleotide sequence ID" value="NZ_CP011502.1"/>
</dbReference>
<keyword evidence="1" id="KW-1133">Transmembrane helix</keyword>
<name>A0A0U4C515_9ACTN</name>
<keyword evidence="1" id="KW-0812">Transmembrane</keyword>
<sequence length="295" mass="30844">MPKPLSLIALVAFVLVDVVLVVLVFQHVHRAPPGSGLGPAAATESPTPERKTNQQAFDFKPAQAASMDLANDGTWVFATRGACEGRTSATLWTSTKNGASPTKRDPELKVITAVQARSGGELTVVGAGEDCQARQRSSTDGGATWVDDPMITRWYTSPSDPTVAVSPSKGESKPGCTFSSLSQVDDDFARVTCIDGDVVGSGDGGGKWLLLGRLDNSRTAVFTTFNAGYALARFEGCAAQLFSTKDSGRTWAPGGCIVGDPARGIAANDTLVAAVVGEDPQSYVSDDQGQKFTQP</sequence>
<protein>
    <recommendedName>
        <fullName evidence="4">Exo-alpha-sialidase</fullName>
    </recommendedName>
</protein>
<evidence type="ECO:0000313" key="2">
    <source>
        <dbReference type="EMBL" id="ALX06047.1"/>
    </source>
</evidence>
<dbReference type="PATRIC" id="fig|2041.4.peg.3293"/>
<organism evidence="2 3">
    <name type="scientific">Aeromicrobium erythreum</name>
    <dbReference type="NCBI Taxonomy" id="2041"/>
    <lineage>
        <taxon>Bacteria</taxon>
        <taxon>Bacillati</taxon>
        <taxon>Actinomycetota</taxon>
        <taxon>Actinomycetes</taxon>
        <taxon>Propionibacteriales</taxon>
        <taxon>Nocardioidaceae</taxon>
        <taxon>Aeromicrobium</taxon>
    </lineage>
</organism>
<accession>A0A0U4C515</accession>
<feature type="transmembrane region" description="Helical" evidence="1">
    <location>
        <begin position="6"/>
        <end position="25"/>
    </location>
</feature>
<dbReference type="Proteomes" id="UP000067689">
    <property type="component" value="Chromosome"/>
</dbReference>
<reference evidence="2 3" key="1">
    <citation type="journal article" date="1991" name="Int. J. Syst. Bacteriol.">
        <title>Description of the erythromycin-producing bacterium Arthrobacter sp. strain NRRL B-3381 as Aeromicrobium erythreum gen. nov., sp. nov.</title>
        <authorList>
            <person name="Miller E.S."/>
            <person name="Woese C.R."/>
            <person name="Brenner S."/>
        </authorList>
    </citation>
    <scope>NUCLEOTIDE SEQUENCE [LARGE SCALE GENOMIC DNA]</scope>
    <source>
        <strain evidence="2 3">AR18</strain>
    </source>
</reference>
<dbReference type="InterPro" id="IPR036278">
    <property type="entry name" value="Sialidase_sf"/>
</dbReference>
<dbReference type="OrthoDB" id="9813892at2"/>
<keyword evidence="1" id="KW-0472">Membrane</keyword>
<dbReference type="SUPFAM" id="SSF50939">
    <property type="entry name" value="Sialidases"/>
    <property type="match status" value="1"/>
</dbReference>
<gene>
    <name evidence="2" type="ORF">AERYTH_15755</name>
</gene>
<evidence type="ECO:0000313" key="3">
    <source>
        <dbReference type="Proteomes" id="UP000067689"/>
    </source>
</evidence>
<dbReference type="AlphaFoldDB" id="A0A0U4C515"/>
<dbReference type="EMBL" id="CP011502">
    <property type="protein sequence ID" value="ALX06047.1"/>
    <property type="molecule type" value="Genomic_DNA"/>
</dbReference>
<keyword evidence="3" id="KW-1185">Reference proteome</keyword>
<evidence type="ECO:0008006" key="4">
    <source>
        <dbReference type="Google" id="ProtNLM"/>
    </source>
</evidence>
<proteinExistence type="predicted"/>
<dbReference type="KEGG" id="aer:AERYTH_15755"/>
<evidence type="ECO:0000256" key="1">
    <source>
        <dbReference type="SAM" id="Phobius"/>
    </source>
</evidence>